<dbReference type="EMBL" id="JBDXMX010000005">
    <property type="protein sequence ID" value="MEO9248389.1"/>
    <property type="molecule type" value="Genomic_DNA"/>
</dbReference>
<protein>
    <submittedName>
        <fullName evidence="3">UGSC family (Seleno)protein</fullName>
    </submittedName>
</protein>
<dbReference type="Pfam" id="PF24696">
    <property type="entry name" value="UGSC"/>
    <property type="match status" value="1"/>
</dbReference>
<gene>
    <name evidence="3" type="ORF">ABDK96_11920</name>
</gene>
<feature type="domain" description="UGSC-like" evidence="2">
    <location>
        <begin position="5"/>
        <end position="195"/>
    </location>
</feature>
<feature type="region of interest" description="Disordered" evidence="1">
    <location>
        <begin position="1"/>
        <end position="33"/>
    </location>
</feature>
<dbReference type="Proteomes" id="UP001484097">
    <property type="component" value="Unassembled WGS sequence"/>
</dbReference>
<keyword evidence="4" id="KW-1185">Reference proteome</keyword>
<evidence type="ECO:0000313" key="3">
    <source>
        <dbReference type="EMBL" id="MEO9248389.1"/>
    </source>
</evidence>
<feature type="compositionally biased region" description="Low complexity" evidence="1">
    <location>
        <begin position="7"/>
        <end position="33"/>
    </location>
</feature>
<comment type="caution">
    <text evidence="3">The sequence shown here is derived from an EMBL/GenBank/DDBJ whole genome shotgun (WGS) entry which is preliminary data.</text>
</comment>
<reference evidence="3 4" key="1">
    <citation type="submission" date="2024-05" db="EMBL/GenBank/DDBJ databases">
        <authorList>
            <person name="Yi C."/>
        </authorList>
    </citation>
    <scope>NUCLEOTIDE SEQUENCE [LARGE SCALE GENOMIC DNA]</scope>
    <source>
        <strain evidence="3 4">XS13</strain>
    </source>
</reference>
<accession>A0ABV0IJP8</accession>
<dbReference type="InterPro" id="IPR049831">
    <property type="entry name" value="UGSC_seleno"/>
</dbReference>
<sequence>MTAGILDPTISRSSTITTSDTRGTGTAPTGAPRVPELAGLRVGLLENTKRHAAEVLDAVGAALVEQQAEQQAEQPAVRRPIELVRLTKQNFAMPLEGELVERLVRDCDVVVIGVGDCGSCSAAAVADGIALEARGLPVAVVCTEAFDVTSRAMARLKGQSGFPYLLMPHPIANLTPDGIAERGRDLAARIGAHLTGAAA</sequence>
<dbReference type="RefSeq" id="WP_347921008.1">
    <property type="nucleotide sequence ID" value="NZ_JBDXMX010000005.1"/>
</dbReference>
<organism evidence="3 4">
    <name type="scientific">Citricoccus nitrophenolicus</name>
    <dbReference type="NCBI Taxonomy" id="863575"/>
    <lineage>
        <taxon>Bacteria</taxon>
        <taxon>Bacillati</taxon>
        <taxon>Actinomycetota</taxon>
        <taxon>Actinomycetes</taxon>
        <taxon>Micrococcales</taxon>
        <taxon>Micrococcaceae</taxon>
        <taxon>Citricoccus</taxon>
    </lineage>
</organism>
<evidence type="ECO:0000256" key="1">
    <source>
        <dbReference type="SAM" id="MobiDB-lite"/>
    </source>
</evidence>
<dbReference type="NCBIfam" id="NF041046">
    <property type="entry name" value="UGSC_fam"/>
    <property type="match status" value="1"/>
</dbReference>
<proteinExistence type="predicted"/>
<name>A0ABV0IJP8_9MICC</name>
<evidence type="ECO:0000259" key="2">
    <source>
        <dbReference type="Pfam" id="PF24696"/>
    </source>
</evidence>
<dbReference type="InterPro" id="IPR057767">
    <property type="entry name" value="UGSC-like_dom"/>
</dbReference>
<evidence type="ECO:0000313" key="4">
    <source>
        <dbReference type="Proteomes" id="UP001484097"/>
    </source>
</evidence>